<dbReference type="InterPro" id="IPR000914">
    <property type="entry name" value="SBP_5_dom"/>
</dbReference>
<protein>
    <submittedName>
        <fullName evidence="6">ABC transporter substrate-binding protein</fullName>
    </submittedName>
</protein>
<name>A0A5M6INW4_9PROT</name>
<dbReference type="PROSITE" id="PS51257">
    <property type="entry name" value="PROKAR_LIPOPROTEIN"/>
    <property type="match status" value="1"/>
</dbReference>
<dbReference type="CDD" id="cd08502">
    <property type="entry name" value="PBP2_NikA_DppA_OppA_like_16"/>
    <property type="match status" value="1"/>
</dbReference>
<dbReference type="GO" id="GO:0015833">
    <property type="term" value="P:peptide transport"/>
    <property type="evidence" value="ECO:0007669"/>
    <property type="project" value="TreeGrafter"/>
</dbReference>
<feature type="signal peptide" evidence="4">
    <location>
        <begin position="1"/>
        <end position="28"/>
    </location>
</feature>
<dbReference type="InterPro" id="IPR030678">
    <property type="entry name" value="Peptide/Ni-bd"/>
</dbReference>
<feature type="chain" id="PRO_5024407689" evidence="4">
    <location>
        <begin position="29"/>
        <end position="532"/>
    </location>
</feature>
<dbReference type="Pfam" id="PF00496">
    <property type="entry name" value="SBP_bac_5"/>
    <property type="match status" value="1"/>
</dbReference>
<dbReference type="PIRSF" id="PIRSF002741">
    <property type="entry name" value="MppA"/>
    <property type="match status" value="1"/>
</dbReference>
<keyword evidence="7" id="KW-1185">Reference proteome</keyword>
<evidence type="ECO:0000256" key="3">
    <source>
        <dbReference type="ARBA" id="ARBA00022729"/>
    </source>
</evidence>
<feature type="domain" description="Solute-binding protein family 5" evidence="5">
    <location>
        <begin position="76"/>
        <end position="443"/>
    </location>
</feature>
<dbReference type="PANTHER" id="PTHR30290:SF38">
    <property type="entry name" value="D,D-DIPEPTIDE-BINDING PERIPLASMIC PROTEIN DDPA-RELATED"/>
    <property type="match status" value="1"/>
</dbReference>
<comment type="similarity">
    <text evidence="2">Belongs to the bacterial solute-binding protein 5 family.</text>
</comment>
<dbReference type="OrthoDB" id="7232729at2"/>
<gene>
    <name evidence="6" type="ORF">F1189_21865</name>
</gene>
<dbReference type="EMBL" id="VWPK01000041">
    <property type="protein sequence ID" value="KAA5609942.1"/>
    <property type="molecule type" value="Genomic_DNA"/>
</dbReference>
<sequence length="532" mass="56660">MVTKPSRLRVFAASLVSAWLAASCLTTAKAETTVTAVMHAPLRALDPVISTAYIVRNYGYLVYDTLLARDSKGNVKPQMASWTVSPDGKTYTFTLRDGLAWHDGTPVTAEDCVASLGRWSKVDKLGQIMASLLTEMKPVDAKSFTMTFSVPTEIGLMALSKPSGVAPFMFPKAVAATPVSQAITSTIGSGPFRFVTAEYKPGVQASFVKNTAYVPRPEPADGLAGGKVVKIDKVVWTTMPDPMTAVNALLGGEIDMIEQVPHDLLPLVEGNPGFTTVVFRKQGSQNLARLNWTQPPFNNPKIREAALLALGQQPLLDAQVGSGSKYAETCPAVFGCGSRYASSYGADRTVKAQPAKAKALLKEAGYDGKPIVLLHATDLATLAPMGPVFAQQLRNAGFTVQMLSMDWASVVARRASKAPAAEGGWNVFSTTNVLPDVADPLGFIGVAAGGDSAWFGWPNVLEIEAARAKLARTADAAEATKIGQEIHKLVIDNVVMIPMGEFYSVTALSKKVAYQVDAEAPVFWAMSKSAGR</sequence>
<proteinExistence type="inferred from homology"/>
<evidence type="ECO:0000256" key="1">
    <source>
        <dbReference type="ARBA" id="ARBA00004418"/>
    </source>
</evidence>
<dbReference type="SUPFAM" id="SSF53850">
    <property type="entry name" value="Periplasmic binding protein-like II"/>
    <property type="match status" value="1"/>
</dbReference>
<comment type="caution">
    <text evidence="6">The sequence shown here is derived from an EMBL/GenBank/DDBJ whole genome shotgun (WGS) entry which is preliminary data.</text>
</comment>
<dbReference type="Gene3D" id="3.10.105.10">
    <property type="entry name" value="Dipeptide-binding Protein, Domain 3"/>
    <property type="match status" value="1"/>
</dbReference>
<evidence type="ECO:0000259" key="5">
    <source>
        <dbReference type="Pfam" id="PF00496"/>
    </source>
</evidence>
<evidence type="ECO:0000256" key="2">
    <source>
        <dbReference type="ARBA" id="ARBA00005695"/>
    </source>
</evidence>
<dbReference type="GO" id="GO:1904680">
    <property type="term" value="F:peptide transmembrane transporter activity"/>
    <property type="evidence" value="ECO:0007669"/>
    <property type="project" value="TreeGrafter"/>
</dbReference>
<keyword evidence="3 4" id="KW-0732">Signal</keyword>
<dbReference type="Gene3D" id="3.40.190.10">
    <property type="entry name" value="Periplasmic binding protein-like II"/>
    <property type="match status" value="1"/>
</dbReference>
<reference evidence="6 7" key="1">
    <citation type="submission" date="2019-09" db="EMBL/GenBank/DDBJ databases">
        <title>Genome sequence of Rhodovastum atsumiense, a diverse member of the Acetobacteraceae family of non-sulfur purple photosynthetic bacteria.</title>
        <authorList>
            <person name="Meyer T."/>
            <person name="Kyndt J."/>
        </authorList>
    </citation>
    <scope>NUCLEOTIDE SEQUENCE [LARGE SCALE GENOMIC DNA]</scope>
    <source>
        <strain evidence="6 7">DSM 21279</strain>
    </source>
</reference>
<evidence type="ECO:0000256" key="4">
    <source>
        <dbReference type="SAM" id="SignalP"/>
    </source>
</evidence>
<evidence type="ECO:0000313" key="7">
    <source>
        <dbReference type="Proteomes" id="UP000325255"/>
    </source>
</evidence>
<accession>A0A5M6INW4</accession>
<dbReference type="AlphaFoldDB" id="A0A5M6INW4"/>
<dbReference type="GO" id="GO:0043190">
    <property type="term" value="C:ATP-binding cassette (ABC) transporter complex"/>
    <property type="evidence" value="ECO:0007669"/>
    <property type="project" value="InterPro"/>
</dbReference>
<organism evidence="6 7">
    <name type="scientific">Rhodovastum atsumiense</name>
    <dbReference type="NCBI Taxonomy" id="504468"/>
    <lineage>
        <taxon>Bacteria</taxon>
        <taxon>Pseudomonadati</taxon>
        <taxon>Pseudomonadota</taxon>
        <taxon>Alphaproteobacteria</taxon>
        <taxon>Acetobacterales</taxon>
        <taxon>Acetobacteraceae</taxon>
        <taxon>Rhodovastum</taxon>
    </lineage>
</organism>
<comment type="subcellular location">
    <subcellularLocation>
        <location evidence="1">Periplasm</location>
    </subcellularLocation>
</comment>
<dbReference type="InterPro" id="IPR039424">
    <property type="entry name" value="SBP_5"/>
</dbReference>
<evidence type="ECO:0000313" key="6">
    <source>
        <dbReference type="EMBL" id="KAA5609942.1"/>
    </source>
</evidence>
<dbReference type="RefSeq" id="WP_150043009.1">
    <property type="nucleotide sequence ID" value="NZ_OW485601.1"/>
</dbReference>
<dbReference type="GO" id="GO:0030288">
    <property type="term" value="C:outer membrane-bounded periplasmic space"/>
    <property type="evidence" value="ECO:0007669"/>
    <property type="project" value="UniProtKB-ARBA"/>
</dbReference>
<dbReference type="PANTHER" id="PTHR30290">
    <property type="entry name" value="PERIPLASMIC BINDING COMPONENT OF ABC TRANSPORTER"/>
    <property type="match status" value="1"/>
</dbReference>
<dbReference type="Gene3D" id="3.90.76.10">
    <property type="entry name" value="Dipeptide-binding Protein, Domain 1"/>
    <property type="match status" value="1"/>
</dbReference>
<dbReference type="Proteomes" id="UP000325255">
    <property type="component" value="Unassembled WGS sequence"/>
</dbReference>